<evidence type="ECO:0000313" key="1">
    <source>
        <dbReference type="EMBL" id="CAB4575817.1"/>
    </source>
</evidence>
<proteinExistence type="predicted"/>
<dbReference type="AlphaFoldDB" id="A0A6J6EIA8"/>
<protein>
    <submittedName>
        <fullName evidence="1">Unannotated protein</fullName>
    </submittedName>
</protein>
<reference evidence="1" key="1">
    <citation type="submission" date="2020-05" db="EMBL/GenBank/DDBJ databases">
        <authorList>
            <person name="Chiriac C."/>
            <person name="Salcher M."/>
            <person name="Ghai R."/>
            <person name="Kavagutti S V."/>
        </authorList>
    </citation>
    <scope>NUCLEOTIDE SEQUENCE</scope>
</reference>
<dbReference type="EMBL" id="CAEZTK010000107">
    <property type="protein sequence ID" value="CAB4575817.1"/>
    <property type="molecule type" value="Genomic_DNA"/>
</dbReference>
<name>A0A6J6EIA8_9ZZZZ</name>
<sequence>MRKVLTTAAVALFAISTLSAISAAPASAAMVKNGQLCKKLNAKTSYVFKGDRYTYTCQRNPYVNKTRLTWTVAECITAIREERTARADLATQRAAGLEASTLGTYQLLVDMAVDLRDLACARGV</sequence>
<accession>A0A6J6EIA8</accession>
<gene>
    <name evidence="1" type="ORF">UFOPK1643_01029</name>
</gene>
<organism evidence="1">
    <name type="scientific">freshwater metagenome</name>
    <dbReference type="NCBI Taxonomy" id="449393"/>
    <lineage>
        <taxon>unclassified sequences</taxon>
        <taxon>metagenomes</taxon>
        <taxon>ecological metagenomes</taxon>
    </lineage>
</organism>